<protein>
    <submittedName>
        <fullName evidence="1">Uncharacterized protein</fullName>
    </submittedName>
</protein>
<accession>A0A9D4MUX1</accession>
<organism evidence="1 2">
    <name type="scientific">Dreissena polymorpha</name>
    <name type="common">Zebra mussel</name>
    <name type="synonym">Mytilus polymorpha</name>
    <dbReference type="NCBI Taxonomy" id="45954"/>
    <lineage>
        <taxon>Eukaryota</taxon>
        <taxon>Metazoa</taxon>
        <taxon>Spiralia</taxon>
        <taxon>Lophotrochozoa</taxon>
        <taxon>Mollusca</taxon>
        <taxon>Bivalvia</taxon>
        <taxon>Autobranchia</taxon>
        <taxon>Heteroconchia</taxon>
        <taxon>Euheterodonta</taxon>
        <taxon>Imparidentia</taxon>
        <taxon>Neoheterodontei</taxon>
        <taxon>Myida</taxon>
        <taxon>Dreissenoidea</taxon>
        <taxon>Dreissenidae</taxon>
        <taxon>Dreissena</taxon>
    </lineage>
</organism>
<sequence>MHLTSSISGHSPSLFRVAWDNAVVPSNIKIGFRECGIHPLNPIAVHCSAFAPSIPTDTQAPAREVIAPSTSALLPVGKQNQLMIL</sequence>
<reference evidence="1" key="1">
    <citation type="journal article" date="2019" name="bioRxiv">
        <title>The Genome of the Zebra Mussel, Dreissena polymorpha: A Resource for Invasive Species Research.</title>
        <authorList>
            <person name="McCartney M.A."/>
            <person name="Auch B."/>
            <person name="Kono T."/>
            <person name="Mallez S."/>
            <person name="Zhang Y."/>
            <person name="Obille A."/>
            <person name="Becker A."/>
            <person name="Abrahante J.E."/>
            <person name="Garbe J."/>
            <person name="Badalamenti J.P."/>
            <person name="Herman A."/>
            <person name="Mangelson H."/>
            <person name="Liachko I."/>
            <person name="Sullivan S."/>
            <person name="Sone E.D."/>
            <person name="Koren S."/>
            <person name="Silverstein K.A.T."/>
            <person name="Beckman K.B."/>
            <person name="Gohl D.M."/>
        </authorList>
    </citation>
    <scope>NUCLEOTIDE SEQUENCE</scope>
    <source>
        <strain evidence="1">Duluth1</strain>
        <tissue evidence="1">Whole animal</tissue>
    </source>
</reference>
<dbReference type="AlphaFoldDB" id="A0A9D4MUX1"/>
<gene>
    <name evidence="1" type="ORF">DPMN_007773</name>
</gene>
<dbReference type="Proteomes" id="UP000828390">
    <property type="component" value="Unassembled WGS sequence"/>
</dbReference>
<keyword evidence="2" id="KW-1185">Reference proteome</keyword>
<evidence type="ECO:0000313" key="1">
    <source>
        <dbReference type="EMBL" id="KAH3883805.1"/>
    </source>
</evidence>
<evidence type="ECO:0000313" key="2">
    <source>
        <dbReference type="Proteomes" id="UP000828390"/>
    </source>
</evidence>
<dbReference type="EMBL" id="JAIWYP010000001">
    <property type="protein sequence ID" value="KAH3883805.1"/>
    <property type="molecule type" value="Genomic_DNA"/>
</dbReference>
<proteinExistence type="predicted"/>
<comment type="caution">
    <text evidence="1">The sequence shown here is derived from an EMBL/GenBank/DDBJ whole genome shotgun (WGS) entry which is preliminary data.</text>
</comment>
<reference evidence="1" key="2">
    <citation type="submission" date="2020-11" db="EMBL/GenBank/DDBJ databases">
        <authorList>
            <person name="McCartney M.A."/>
            <person name="Auch B."/>
            <person name="Kono T."/>
            <person name="Mallez S."/>
            <person name="Becker A."/>
            <person name="Gohl D.M."/>
            <person name="Silverstein K.A.T."/>
            <person name="Koren S."/>
            <person name="Bechman K.B."/>
            <person name="Herman A."/>
            <person name="Abrahante J.E."/>
            <person name="Garbe J."/>
        </authorList>
    </citation>
    <scope>NUCLEOTIDE SEQUENCE</scope>
    <source>
        <strain evidence="1">Duluth1</strain>
        <tissue evidence="1">Whole animal</tissue>
    </source>
</reference>
<name>A0A9D4MUX1_DREPO</name>